<protein>
    <recommendedName>
        <fullName evidence="2">leucine--tRNA ligase</fullName>
        <ecNumber evidence="2">6.1.1.4</ecNumber>
    </recommendedName>
</protein>
<evidence type="ECO:0000256" key="6">
    <source>
        <dbReference type="ARBA" id="ARBA00022917"/>
    </source>
</evidence>
<dbReference type="PRINTS" id="PR00985">
    <property type="entry name" value="TRNASYNTHLEU"/>
</dbReference>
<keyword evidence="6 9" id="KW-0648">Protein biosynthesis</keyword>
<evidence type="ECO:0000259" key="13">
    <source>
        <dbReference type="Pfam" id="PF13603"/>
    </source>
</evidence>
<dbReference type="InterPro" id="IPR014729">
    <property type="entry name" value="Rossmann-like_a/b/a_fold"/>
</dbReference>
<dbReference type="HAMAP" id="MF_00049_B">
    <property type="entry name" value="Leu_tRNA_synth_B"/>
    <property type="match status" value="1"/>
</dbReference>
<sequence length="808" mass="91360">MAYNHKSIEAKWQKHWDDNQVFKTEQKSTKPKYYVLDMFPYPSGTGLHVGHPEGYTATDILARYKRARGFNVLHPMGWDAFGLPAEQHALKTGVHPAKTTQDAIGNFRRQLKMIGFSYDWTREFATCDPSYYKWTQAIFLKLYEKGLAYQKEVPVNWCPELKTVLANEEVVEGKSERGGHPVYRVPMKQWMLKITAYAERLLKDLDDLDWPESTKELQRNWIGKSEGLQLKFKLEKGGDLEVFTTRPDTLFGATFMVIAPEHPLVEKITTPAQSAKVKAYQEQAGKKSEISRQEETKEKTGVFSGAFAINPANQEKIPVWIADYVMMGYGTGAVMAVPGHDERDHEFALAFHLPVIEVVEAPAKESEGAKTEGCFSGEGKSVNSGFITGKSSKEAKEAMILWAEKQGLGKRTIQYRLRDWLFSRQRYWGEPFPLIHVEGGGTQPLPINELPVVLPDVKSYEPSGTGESPLAAIHDWLNTKDSKTGKPAKRETDTMPGSAGSSWYFFRYCDPHNAADPFSPEAEKYWMPVDLYLGGPEHAVGHLLYARFWTKVLYDVGLATHHEPFKKLVHQGMILGEDGEKMSKSRGNVINPDDVVEKYGADTLRMYEMFMGPLERDKPWSTTAIEGVYRFAQRAWRVFVDDEGKPLFSDVPATPEDIKITHKTIKKVTEDIENLRFNTAISQMMIFINYFTKVEKRPISCLKPFVQLLAPFSPHLGEELWSILGEKSVLSYAPWPNFDPALAKDDVITIAVQVLGKTRATIEIEPGTDQAKVEELAKQVVAVSNQLAGKQIKKVIFVKDKILNFVVT</sequence>
<dbReference type="Pfam" id="PF08264">
    <property type="entry name" value="Anticodon_1"/>
    <property type="match status" value="1"/>
</dbReference>
<dbReference type="EMBL" id="CAXAQS010000135">
    <property type="protein sequence ID" value="CAK9250203.1"/>
    <property type="molecule type" value="Genomic_DNA"/>
</dbReference>
<dbReference type="InterPro" id="IPR002300">
    <property type="entry name" value="aa-tRNA-synth_Ia"/>
</dbReference>
<feature type="domain" description="Methionyl/Leucyl tRNA synthetase" evidence="12">
    <location>
        <begin position="38"/>
        <end position="172"/>
    </location>
</feature>
<evidence type="ECO:0000256" key="8">
    <source>
        <dbReference type="ARBA" id="ARBA00047469"/>
    </source>
</evidence>
<name>A0ABP0V6Z6_9BRYO</name>
<dbReference type="Pfam" id="PF13603">
    <property type="entry name" value="tRNA-synt_1_2"/>
    <property type="match status" value="1"/>
</dbReference>
<proteinExistence type="inferred from homology"/>
<gene>
    <name evidence="14" type="ORF">CSSPJE1EN1_LOCUS25581</name>
</gene>
<evidence type="ECO:0000259" key="12">
    <source>
        <dbReference type="Pfam" id="PF09334"/>
    </source>
</evidence>
<evidence type="ECO:0000256" key="3">
    <source>
        <dbReference type="ARBA" id="ARBA00022598"/>
    </source>
</evidence>
<organism evidence="14 15">
    <name type="scientific">Sphagnum jensenii</name>
    <dbReference type="NCBI Taxonomy" id="128206"/>
    <lineage>
        <taxon>Eukaryota</taxon>
        <taxon>Viridiplantae</taxon>
        <taxon>Streptophyta</taxon>
        <taxon>Embryophyta</taxon>
        <taxon>Bryophyta</taxon>
        <taxon>Sphagnophytina</taxon>
        <taxon>Sphagnopsida</taxon>
        <taxon>Sphagnales</taxon>
        <taxon>Sphagnaceae</taxon>
        <taxon>Sphagnum</taxon>
    </lineage>
</organism>
<keyword evidence="15" id="KW-1185">Reference proteome</keyword>
<evidence type="ECO:0000256" key="4">
    <source>
        <dbReference type="ARBA" id="ARBA00022741"/>
    </source>
</evidence>
<comment type="similarity">
    <text evidence="1 9">Belongs to the class-I aminoacyl-tRNA synthetase family.</text>
</comment>
<comment type="catalytic activity">
    <reaction evidence="8">
        <text>tRNA(Leu) + L-leucine + ATP = L-leucyl-tRNA(Leu) + AMP + diphosphate</text>
        <dbReference type="Rhea" id="RHEA:11688"/>
        <dbReference type="Rhea" id="RHEA-COMP:9613"/>
        <dbReference type="Rhea" id="RHEA-COMP:9622"/>
        <dbReference type="ChEBI" id="CHEBI:30616"/>
        <dbReference type="ChEBI" id="CHEBI:33019"/>
        <dbReference type="ChEBI" id="CHEBI:57427"/>
        <dbReference type="ChEBI" id="CHEBI:78442"/>
        <dbReference type="ChEBI" id="CHEBI:78494"/>
        <dbReference type="ChEBI" id="CHEBI:456215"/>
        <dbReference type="EC" id="6.1.1.4"/>
    </reaction>
</comment>
<reference evidence="14" key="1">
    <citation type="submission" date="2024-02" db="EMBL/GenBank/DDBJ databases">
        <authorList>
            <consortium name="ELIXIR-Norway"/>
            <consortium name="Elixir Norway"/>
        </authorList>
    </citation>
    <scope>NUCLEOTIDE SEQUENCE</scope>
</reference>
<feature type="domain" description="Methionyl/Valyl/Leucyl/Isoleucyl-tRNA synthetase anticodon-binding" evidence="11">
    <location>
        <begin position="661"/>
        <end position="773"/>
    </location>
</feature>
<dbReference type="InterPro" id="IPR025709">
    <property type="entry name" value="Leu_tRNA-synth_edit"/>
</dbReference>
<dbReference type="Pfam" id="PF00133">
    <property type="entry name" value="tRNA-synt_1"/>
    <property type="match status" value="1"/>
</dbReference>
<dbReference type="Gene3D" id="1.10.730.10">
    <property type="entry name" value="Isoleucyl-tRNA Synthetase, Domain 1"/>
    <property type="match status" value="1"/>
</dbReference>
<evidence type="ECO:0000313" key="14">
    <source>
        <dbReference type="EMBL" id="CAK9250203.1"/>
    </source>
</evidence>
<dbReference type="Gene3D" id="3.40.50.620">
    <property type="entry name" value="HUPs"/>
    <property type="match status" value="2"/>
</dbReference>
<evidence type="ECO:0000259" key="11">
    <source>
        <dbReference type="Pfam" id="PF08264"/>
    </source>
</evidence>
<keyword evidence="5 9" id="KW-0067">ATP-binding</keyword>
<dbReference type="SUPFAM" id="SSF52374">
    <property type="entry name" value="Nucleotidylyl transferase"/>
    <property type="match status" value="1"/>
</dbReference>
<dbReference type="CDD" id="cd07958">
    <property type="entry name" value="Anticodon_Ia_Leu_BEm"/>
    <property type="match status" value="1"/>
</dbReference>
<dbReference type="EC" id="6.1.1.4" evidence="2"/>
<dbReference type="PANTHER" id="PTHR43740">
    <property type="entry name" value="LEUCYL-TRNA SYNTHETASE"/>
    <property type="match status" value="1"/>
</dbReference>
<evidence type="ECO:0000256" key="7">
    <source>
        <dbReference type="ARBA" id="ARBA00023146"/>
    </source>
</evidence>
<evidence type="ECO:0000256" key="2">
    <source>
        <dbReference type="ARBA" id="ARBA00013164"/>
    </source>
</evidence>
<evidence type="ECO:0000256" key="5">
    <source>
        <dbReference type="ARBA" id="ARBA00022840"/>
    </source>
</evidence>
<comment type="caution">
    <text evidence="14">The sequence shown here is derived from an EMBL/GenBank/DDBJ whole genome shotgun (WGS) entry which is preliminary data.</text>
</comment>
<dbReference type="Pfam" id="PF09334">
    <property type="entry name" value="tRNA-synt_1g"/>
    <property type="match status" value="1"/>
</dbReference>
<dbReference type="CDD" id="cd00812">
    <property type="entry name" value="LeuRS_core"/>
    <property type="match status" value="1"/>
</dbReference>
<dbReference type="InterPro" id="IPR009008">
    <property type="entry name" value="Val/Leu/Ile-tRNA-synth_edit"/>
</dbReference>
<keyword evidence="4 9" id="KW-0547">Nucleotide-binding</keyword>
<dbReference type="InterPro" id="IPR009080">
    <property type="entry name" value="tRNAsynth_Ia_anticodon-bd"/>
</dbReference>
<keyword evidence="3 9" id="KW-0436">Ligase</keyword>
<dbReference type="Proteomes" id="UP001497444">
    <property type="component" value="Unassembled WGS sequence"/>
</dbReference>
<feature type="domain" description="Aminoacyl-tRNA synthetase class Ia" evidence="10">
    <location>
        <begin position="417"/>
        <end position="617"/>
    </location>
</feature>
<dbReference type="InterPro" id="IPR015413">
    <property type="entry name" value="Methionyl/Leucyl_tRNA_Synth"/>
</dbReference>
<evidence type="ECO:0000259" key="10">
    <source>
        <dbReference type="Pfam" id="PF00133"/>
    </source>
</evidence>
<keyword evidence="7 9" id="KW-0030">Aminoacyl-tRNA synthetase</keyword>
<evidence type="ECO:0000256" key="1">
    <source>
        <dbReference type="ARBA" id="ARBA00005594"/>
    </source>
</evidence>
<dbReference type="SUPFAM" id="SSF50677">
    <property type="entry name" value="ValRS/IleRS/LeuRS editing domain"/>
    <property type="match status" value="1"/>
</dbReference>
<dbReference type="PANTHER" id="PTHR43740:SF2">
    <property type="entry name" value="LEUCINE--TRNA LIGASE, MITOCHONDRIAL"/>
    <property type="match status" value="1"/>
</dbReference>
<evidence type="ECO:0000313" key="15">
    <source>
        <dbReference type="Proteomes" id="UP001497444"/>
    </source>
</evidence>
<feature type="domain" description="Leucyl-tRNA synthetase editing" evidence="13">
    <location>
        <begin position="219"/>
        <end position="403"/>
    </location>
</feature>
<dbReference type="InterPro" id="IPR013155">
    <property type="entry name" value="M/V/L/I-tRNA-synth_anticd-bd"/>
</dbReference>
<dbReference type="InterPro" id="IPR002302">
    <property type="entry name" value="Leu-tRNA-ligase"/>
</dbReference>
<dbReference type="NCBIfam" id="TIGR00396">
    <property type="entry name" value="leuS_bact"/>
    <property type="match status" value="1"/>
</dbReference>
<dbReference type="Gene3D" id="3.10.20.590">
    <property type="match status" value="1"/>
</dbReference>
<evidence type="ECO:0000256" key="9">
    <source>
        <dbReference type="RuleBase" id="RU363039"/>
    </source>
</evidence>
<dbReference type="SUPFAM" id="SSF47323">
    <property type="entry name" value="Anticodon-binding domain of a subclass of class I aminoacyl-tRNA synthetases"/>
    <property type="match status" value="1"/>
</dbReference>
<accession>A0ABP0V6Z6</accession>